<reference evidence="2" key="1">
    <citation type="submission" date="2022-11" db="UniProtKB">
        <authorList>
            <consortium name="WormBaseParasite"/>
        </authorList>
    </citation>
    <scope>IDENTIFICATION</scope>
</reference>
<accession>A0AC34FDJ4</accession>
<evidence type="ECO:0000313" key="1">
    <source>
        <dbReference type="Proteomes" id="UP000887579"/>
    </source>
</evidence>
<dbReference type="WBParaSite" id="ES5_v2.g14625.t1">
    <property type="protein sequence ID" value="ES5_v2.g14625.t1"/>
    <property type="gene ID" value="ES5_v2.g14625"/>
</dbReference>
<proteinExistence type="predicted"/>
<name>A0AC34FDJ4_9BILA</name>
<evidence type="ECO:0000313" key="2">
    <source>
        <dbReference type="WBParaSite" id="ES5_v2.g14625.t1"/>
    </source>
</evidence>
<organism evidence="1 2">
    <name type="scientific">Panagrolaimus sp. ES5</name>
    <dbReference type="NCBI Taxonomy" id="591445"/>
    <lineage>
        <taxon>Eukaryota</taxon>
        <taxon>Metazoa</taxon>
        <taxon>Ecdysozoa</taxon>
        <taxon>Nematoda</taxon>
        <taxon>Chromadorea</taxon>
        <taxon>Rhabditida</taxon>
        <taxon>Tylenchina</taxon>
        <taxon>Panagrolaimomorpha</taxon>
        <taxon>Panagrolaimoidea</taxon>
        <taxon>Panagrolaimidae</taxon>
        <taxon>Panagrolaimus</taxon>
    </lineage>
</organism>
<protein>
    <submittedName>
        <fullName evidence="2">ATP-dependent helicase C-terminal domain-containing protein</fullName>
    </submittedName>
</protein>
<dbReference type="Proteomes" id="UP000887579">
    <property type="component" value="Unplaced"/>
</dbReference>
<sequence length="734" mass="84615">MALLASSCAWLKLKQSCPKHDSSANTTVTQNDNNNESKAETEAECTCNEMKKIRIYYATRTHKQISQVVKEFERLPYGLECGEEQLLHTILASREQSCVNDDLRISDAEKKKDLNEACKDATDLGKCEYRNNLFKGYEHPSRQPNKLRQQLDVVKEFERLPYGLECGENQLRHTILASREQSCVKDDLRISDAEKKKDLNEACKDATDLGKCEYRNNLFKGYENPSRQPHKLRQKLDGIWDIEDILNGLVLRLFNFFSRLSHDLDSNFDNCKTKTWKSSDFLALFKNDDPERNLYFEKDDAEFDKYLTVFERITRKNFFENEAITLPTPVISLIQNYFYFMKYFQIDENKQFYKCNITFQPVTVCSPTHASNVKADDLNDEIETEQEKESVKPKFFRSNFEASLNFWCMSPSVAFMDAFNGCHSVILASGTLSPMASLKTELGLKFELEMKGVQGIPEKQIFAAVVSKSSSGYQFKCTYENTQNEAFYSELLKTILDVCKTVPKGILVFVSSYRILDNIRNFMKYENLEADIEKHKKIFYEPNQSKGFKEVFDEYTFTIQNTGDDSNSVNGSILFGVFRGKISEGIDFPDDMARCVICVGIPLPNFNDEQVKQKRAFNDSSSMNILSGEEWYSIQAYRALNQALGRCLRHRNDWGAILLFDNRFLKQGDHSCPDSKTISSWVRPLLWHYNDHPSLMNGLAKFVDERKIASEIQLLVKEMVNIVDDDPLNTPPSI</sequence>